<dbReference type="InterPro" id="IPR025347">
    <property type="entry name" value="DUF4251"/>
</dbReference>
<dbReference type="PROSITE" id="PS51257">
    <property type="entry name" value="PROKAR_LIPOPROTEIN"/>
    <property type="match status" value="1"/>
</dbReference>
<gene>
    <name evidence="2" type="ORF">FGM00_07505</name>
</gene>
<dbReference type="Gene3D" id="2.40.128.410">
    <property type="match status" value="1"/>
</dbReference>
<evidence type="ECO:0000256" key="1">
    <source>
        <dbReference type="SAM" id="SignalP"/>
    </source>
</evidence>
<keyword evidence="3" id="KW-1185">Reference proteome</keyword>
<dbReference type="EMBL" id="CP040710">
    <property type="protein sequence ID" value="QCW99951.1"/>
    <property type="molecule type" value="Genomic_DNA"/>
</dbReference>
<protein>
    <submittedName>
        <fullName evidence="2">DUF4251 domain-containing protein</fullName>
    </submittedName>
</protein>
<proteinExistence type="predicted"/>
<reference evidence="2 3" key="1">
    <citation type="submission" date="2019-05" db="EMBL/GenBank/DDBJ databases">
        <title>Genome sequencing of F202Z8.</title>
        <authorList>
            <person name="Kwon Y.M."/>
        </authorList>
    </citation>
    <scope>NUCLEOTIDE SEQUENCE [LARGE SCALE GENOMIC DNA]</scope>
    <source>
        <strain evidence="2 3">F202Z8</strain>
    </source>
</reference>
<dbReference type="OrthoDB" id="1448121at2"/>
<sequence length="186" mass="20295">MYRKRLQSIVCGLAIGLTLIGCSSSKKAPMANADLDTMVQKERFEFNARTARPMVTNAISQIAQSGLLAPGNSVGRIDLGGTANFLKIAGDSVSANLAYYGERQLGGGAYGNNTGIVFEGVPQDMEITKDEKKERYNINFSIKEDMEWYNVYVQINPNLSGTVDVVSSHRTRIGYTGTVNALQEEE</sequence>
<dbReference type="AlphaFoldDB" id="A0A5B7SP58"/>
<feature type="chain" id="PRO_5023050945" evidence="1">
    <location>
        <begin position="29"/>
        <end position="186"/>
    </location>
</feature>
<evidence type="ECO:0000313" key="3">
    <source>
        <dbReference type="Proteomes" id="UP000310017"/>
    </source>
</evidence>
<dbReference type="Pfam" id="PF14059">
    <property type="entry name" value="DUF4251"/>
    <property type="match status" value="1"/>
</dbReference>
<feature type="signal peptide" evidence="1">
    <location>
        <begin position="1"/>
        <end position="28"/>
    </location>
</feature>
<evidence type="ECO:0000313" key="2">
    <source>
        <dbReference type="EMBL" id="QCW99951.1"/>
    </source>
</evidence>
<dbReference type="Proteomes" id="UP000310017">
    <property type="component" value="Chromosome"/>
</dbReference>
<dbReference type="KEGG" id="asag:FGM00_07505"/>
<keyword evidence="1" id="KW-0732">Signal</keyword>
<organism evidence="2 3">
    <name type="scientific">Aggregatimonas sangjinii</name>
    <dbReference type="NCBI Taxonomy" id="2583587"/>
    <lineage>
        <taxon>Bacteria</taxon>
        <taxon>Pseudomonadati</taxon>
        <taxon>Bacteroidota</taxon>
        <taxon>Flavobacteriia</taxon>
        <taxon>Flavobacteriales</taxon>
        <taxon>Flavobacteriaceae</taxon>
        <taxon>Aggregatimonas</taxon>
    </lineage>
</organism>
<accession>A0A5B7SP58</accession>
<name>A0A5B7SP58_9FLAO</name>